<comment type="catalytic activity">
    <reaction evidence="1 8">
        <text>(S)-4-amino-5-oxopentanoate = 5-aminolevulinate</text>
        <dbReference type="Rhea" id="RHEA:14265"/>
        <dbReference type="ChEBI" id="CHEBI:57501"/>
        <dbReference type="ChEBI" id="CHEBI:356416"/>
        <dbReference type="EC" id="5.4.3.8"/>
    </reaction>
</comment>
<dbReference type="eggNOG" id="COG0001">
    <property type="taxonomic scope" value="Bacteria"/>
</dbReference>
<dbReference type="OrthoDB" id="4510254at2"/>
<keyword evidence="11" id="KW-1185">Reference proteome</keyword>
<comment type="subunit">
    <text evidence="8">Homodimer.</text>
</comment>
<reference evidence="10 11" key="1">
    <citation type="submission" date="2011-05" db="EMBL/GenBank/DDBJ databases">
        <title>Whole genome sequence of Microlunatus phosphovorus NM-1.</title>
        <authorList>
            <person name="Hosoyama A."/>
            <person name="Sasaki K."/>
            <person name="Harada T."/>
            <person name="Igarashi R."/>
            <person name="Kawakoshi A."/>
            <person name="Sasagawa M."/>
            <person name="Fukada J."/>
            <person name="Nakamura S."/>
            <person name="Katano Y."/>
            <person name="Hanada S."/>
            <person name="Kamagata Y."/>
            <person name="Nakamura N."/>
            <person name="Yamazaki S."/>
            <person name="Fujita N."/>
        </authorList>
    </citation>
    <scope>NUCLEOTIDE SEQUENCE [LARGE SCALE GENOMIC DNA]</scope>
    <source>
        <strain evidence="11">ATCC 700054 / DSM 10555 / JCM 9379 / NBRC 101784 / NCIMB 13414 / VKM Ac-1990 / NM-1</strain>
    </source>
</reference>
<keyword evidence="6 8" id="KW-0413">Isomerase</keyword>
<dbReference type="RefSeq" id="WP_013865634.1">
    <property type="nucleotide sequence ID" value="NC_015635.1"/>
</dbReference>
<comment type="pathway">
    <text evidence="3 8">Porphyrin-containing compound metabolism; protoporphyrin-IX biosynthesis; 5-aminolevulinate from L-glutamyl-tRNA(Glu): step 2/2.</text>
</comment>
<evidence type="ECO:0000256" key="3">
    <source>
        <dbReference type="ARBA" id="ARBA00004819"/>
    </source>
</evidence>
<dbReference type="InterPro" id="IPR015421">
    <property type="entry name" value="PyrdxlP-dep_Trfase_major"/>
</dbReference>
<comment type="similarity">
    <text evidence="4 8">Belongs to the class-III pyridoxal-phosphate-dependent aminotransferase family. HemL subfamily.</text>
</comment>
<dbReference type="STRING" id="1032480.MLP_47960"/>
<comment type="subcellular location">
    <subcellularLocation>
        <location evidence="8">Cytoplasm</location>
    </subcellularLocation>
</comment>
<dbReference type="GO" id="GO:0005737">
    <property type="term" value="C:cytoplasm"/>
    <property type="evidence" value="ECO:0007669"/>
    <property type="project" value="UniProtKB-SubCell"/>
</dbReference>
<dbReference type="InterPro" id="IPR015424">
    <property type="entry name" value="PyrdxlP-dep_Trfase"/>
</dbReference>
<dbReference type="InterPro" id="IPR015422">
    <property type="entry name" value="PyrdxlP-dep_Trfase_small"/>
</dbReference>
<evidence type="ECO:0000256" key="4">
    <source>
        <dbReference type="ARBA" id="ARBA00008981"/>
    </source>
</evidence>
<dbReference type="GO" id="GO:0042286">
    <property type="term" value="F:glutamate-1-semialdehyde 2,1-aminomutase activity"/>
    <property type="evidence" value="ECO:0007669"/>
    <property type="project" value="UniProtKB-UniRule"/>
</dbReference>
<dbReference type="HOGENOM" id="CLU_016922_1_5_11"/>
<name>F5XF72_MICPN</name>
<sequence>MSDQLVSEQLTGQLLSDRLSREAFERARAVIPGGVNSPVRAFLAVGGAPRFIARASGPYLYDIDGNELVDLICSWGPMLLGHAHPEVLAAVGAAAEHGTSYGAPTLAEVELAEAIIERAPVEQVRLVNSGTEATMSVLRLARGITGRDMIVKFAGCYHGHVDSLLASAGSGVATLAIPGTPGVTAATTADTIVLSYNDRTGVREAFARYGDRIAAVITEAAAGNMGVIPPGVEDGIGFNAFLADICREHGALFISDEVMTGFRVTRTGQYGIDGVQPDLMTFGKVMGGGFPAAAFGGRAELMQQLAPVGGIYQAGTLSGNPVATAAGLATLRLATPEVYAHVDAISAQLQAEVGAALSAAGVPHVIQAAGNLFSVFFVAGVTAVPDYATAATQSTQAYAAFFHSMLEQGVYLPPSAYEGWFLSAAHDDGAMNRIVSALPAAARAAAQALSGSALSAGAPSAGALSESASSSPAEESA</sequence>
<dbReference type="CDD" id="cd00610">
    <property type="entry name" value="OAT_like"/>
    <property type="match status" value="1"/>
</dbReference>
<dbReference type="SUPFAM" id="SSF53383">
    <property type="entry name" value="PLP-dependent transferases"/>
    <property type="match status" value="1"/>
</dbReference>
<dbReference type="UniPathway" id="UPA00251">
    <property type="reaction ID" value="UER00317"/>
</dbReference>
<protein>
    <recommendedName>
        <fullName evidence="8">Glutamate-1-semialdehyde 2,1-aminomutase</fullName>
        <shortName evidence="8">GSA</shortName>
        <ecNumber evidence="8">5.4.3.8</ecNumber>
    </recommendedName>
    <alternativeName>
        <fullName evidence="8">Glutamate-1-semialdehyde aminotransferase</fullName>
        <shortName evidence="8">GSA-AT</shortName>
    </alternativeName>
</protein>
<feature type="region of interest" description="Disordered" evidence="9">
    <location>
        <begin position="455"/>
        <end position="477"/>
    </location>
</feature>
<evidence type="ECO:0000256" key="2">
    <source>
        <dbReference type="ARBA" id="ARBA00001933"/>
    </source>
</evidence>
<dbReference type="EMBL" id="AP012204">
    <property type="protein sequence ID" value="BAK37810.1"/>
    <property type="molecule type" value="Genomic_DNA"/>
</dbReference>
<dbReference type="NCBIfam" id="NF000818">
    <property type="entry name" value="PRK00062.1"/>
    <property type="match status" value="1"/>
</dbReference>
<evidence type="ECO:0000256" key="1">
    <source>
        <dbReference type="ARBA" id="ARBA00001579"/>
    </source>
</evidence>
<dbReference type="AlphaFoldDB" id="F5XF72"/>
<dbReference type="PANTHER" id="PTHR43713:SF3">
    <property type="entry name" value="GLUTAMATE-1-SEMIALDEHYDE 2,1-AMINOMUTASE 1, CHLOROPLASTIC-RELATED"/>
    <property type="match status" value="1"/>
</dbReference>
<evidence type="ECO:0000256" key="8">
    <source>
        <dbReference type="HAMAP-Rule" id="MF_00375"/>
    </source>
</evidence>
<dbReference type="GO" id="GO:0008483">
    <property type="term" value="F:transaminase activity"/>
    <property type="evidence" value="ECO:0007669"/>
    <property type="project" value="InterPro"/>
</dbReference>
<keyword evidence="5 8" id="KW-0663">Pyridoxal phosphate</keyword>
<comment type="cofactor">
    <cofactor evidence="2 8">
        <name>pyridoxal 5'-phosphate</name>
        <dbReference type="ChEBI" id="CHEBI:597326"/>
    </cofactor>
</comment>
<dbReference type="InterPro" id="IPR005814">
    <property type="entry name" value="Aminotrans_3"/>
</dbReference>
<accession>F5XF72</accession>
<dbReference type="FunFam" id="3.40.640.10:FF:000021">
    <property type="entry name" value="Glutamate-1-semialdehyde 2,1-aminomutase"/>
    <property type="match status" value="1"/>
</dbReference>
<organism evidence="10 11">
    <name type="scientific">Microlunatus phosphovorus (strain ATCC 700054 / DSM 10555 / JCM 9379 / NBRC 101784 / NCIMB 13414 / VKM Ac-1990 / NM-1)</name>
    <dbReference type="NCBI Taxonomy" id="1032480"/>
    <lineage>
        <taxon>Bacteria</taxon>
        <taxon>Bacillati</taxon>
        <taxon>Actinomycetota</taxon>
        <taxon>Actinomycetes</taxon>
        <taxon>Propionibacteriales</taxon>
        <taxon>Propionibacteriaceae</taxon>
        <taxon>Microlunatus</taxon>
    </lineage>
</organism>
<dbReference type="Proteomes" id="UP000007947">
    <property type="component" value="Chromosome"/>
</dbReference>
<dbReference type="InterPro" id="IPR004639">
    <property type="entry name" value="4pyrrol_synth_GluAld_NH2Trfase"/>
</dbReference>
<gene>
    <name evidence="8 10" type="primary">hemL</name>
    <name evidence="10" type="ordered locus">MLP_47960</name>
</gene>
<evidence type="ECO:0000256" key="9">
    <source>
        <dbReference type="SAM" id="MobiDB-lite"/>
    </source>
</evidence>
<dbReference type="Pfam" id="PF00202">
    <property type="entry name" value="Aminotran_3"/>
    <property type="match status" value="1"/>
</dbReference>
<dbReference type="NCBIfam" id="TIGR00713">
    <property type="entry name" value="hemL"/>
    <property type="match status" value="1"/>
</dbReference>
<dbReference type="KEGG" id="mph:MLP_47960"/>
<keyword evidence="8" id="KW-0963">Cytoplasm</keyword>
<evidence type="ECO:0000313" key="10">
    <source>
        <dbReference type="EMBL" id="BAK37810.1"/>
    </source>
</evidence>
<dbReference type="PANTHER" id="PTHR43713">
    <property type="entry name" value="GLUTAMATE-1-SEMIALDEHYDE 2,1-AMINOMUTASE"/>
    <property type="match status" value="1"/>
</dbReference>
<evidence type="ECO:0000256" key="5">
    <source>
        <dbReference type="ARBA" id="ARBA00022898"/>
    </source>
</evidence>
<feature type="modified residue" description="N6-(pyridoxal phosphate)lysine" evidence="8">
    <location>
        <position position="284"/>
    </location>
</feature>
<keyword evidence="7 8" id="KW-0627">Porphyrin biosynthesis</keyword>
<dbReference type="HAMAP" id="MF_00375">
    <property type="entry name" value="HemL_aminotrans_3"/>
    <property type="match status" value="1"/>
</dbReference>
<dbReference type="GO" id="GO:0030170">
    <property type="term" value="F:pyridoxal phosphate binding"/>
    <property type="evidence" value="ECO:0007669"/>
    <property type="project" value="InterPro"/>
</dbReference>
<evidence type="ECO:0000256" key="7">
    <source>
        <dbReference type="ARBA" id="ARBA00023244"/>
    </source>
</evidence>
<evidence type="ECO:0000256" key="6">
    <source>
        <dbReference type="ARBA" id="ARBA00023235"/>
    </source>
</evidence>
<dbReference type="Gene3D" id="3.90.1150.10">
    <property type="entry name" value="Aspartate Aminotransferase, domain 1"/>
    <property type="match status" value="1"/>
</dbReference>
<proteinExistence type="inferred from homology"/>
<evidence type="ECO:0000313" key="11">
    <source>
        <dbReference type="Proteomes" id="UP000007947"/>
    </source>
</evidence>
<dbReference type="EC" id="5.4.3.8" evidence="8"/>
<dbReference type="Gene3D" id="3.40.640.10">
    <property type="entry name" value="Type I PLP-dependent aspartate aminotransferase-like (Major domain)"/>
    <property type="match status" value="1"/>
</dbReference>
<dbReference type="GO" id="GO:0006782">
    <property type="term" value="P:protoporphyrinogen IX biosynthetic process"/>
    <property type="evidence" value="ECO:0007669"/>
    <property type="project" value="UniProtKB-UniRule"/>
</dbReference>